<comment type="caution">
    <text evidence="6">Lacks conserved residue(s) required for the propagation of feature annotation.</text>
</comment>
<dbReference type="Pfam" id="PF14804">
    <property type="entry name" value="Jag_N"/>
    <property type="match status" value="1"/>
</dbReference>
<protein>
    <recommendedName>
        <fullName evidence="6">RNA-binding protein KhpB</fullName>
    </recommendedName>
    <alternativeName>
        <fullName evidence="6">RNA-binding protein EloR</fullName>
    </alternativeName>
</protein>
<dbReference type="InterPro" id="IPR039247">
    <property type="entry name" value="KhpB"/>
</dbReference>
<comment type="subcellular location">
    <subcellularLocation>
        <location evidence="6">Cytoplasm</location>
    </subcellularLocation>
</comment>
<evidence type="ECO:0000256" key="6">
    <source>
        <dbReference type="HAMAP-Rule" id="MF_00867"/>
    </source>
</evidence>
<feature type="compositionally biased region" description="Basic and acidic residues" evidence="7">
    <location>
        <begin position="132"/>
        <end position="167"/>
    </location>
</feature>
<dbReference type="InterPro" id="IPR015946">
    <property type="entry name" value="KH_dom-like_a/b"/>
</dbReference>
<evidence type="ECO:0000256" key="7">
    <source>
        <dbReference type="SAM" id="MobiDB-lite"/>
    </source>
</evidence>
<dbReference type="PANTHER" id="PTHR35800">
    <property type="entry name" value="PROTEIN JAG"/>
    <property type="match status" value="1"/>
</dbReference>
<dbReference type="CDD" id="cd02644">
    <property type="entry name" value="R3H_jag"/>
    <property type="match status" value="1"/>
</dbReference>
<dbReference type="Gene3D" id="3.30.1370.50">
    <property type="entry name" value="R3H-like domain"/>
    <property type="match status" value="1"/>
</dbReference>
<comment type="subunit">
    <text evidence="6">Forms a complex with KhpA.</text>
</comment>
<dbReference type="GO" id="GO:0008360">
    <property type="term" value="P:regulation of cell shape"/>
    <property type="evidence" value="ECO:0007669"/>
    <property type="project" value="UniProtKB-KW"/>
</dbReference>
<evidence type="ECO:0000256" key="2">
    <source>
        <dbReference type="ARBA" id="ARBA00022884"/>
    </source>
</evidence>
<evidence type="ECO:0000313" key="9">
    <source>
        <dbReference type="EMBL" id="MYD90898.1"/>
    </source>
</evidence>
<dbReference type="InterPro" id="IPR034079">
    <property type="entry name" value="R3H_KhpB"/>
</dbReference>
<comment type="domain">
    <text evidence="6">Has an N-terminal Jag-N domain and 2 RNA-binding domains (KH and R3H).</text>
</comment>
<evidence type="ECO:0000256" key="4">
    <source>
        <dbReference type="ARBA" id="ARBA00023186"/>
    </source>
</evidence>
<name>A0A6B1DUI4_9CHLR</name>
<reference evidence="9" key="1">
    <citation type="submission" date="2019-09" db="EMBL/GenBank/DDBJ databases">
        <title>Characterisation of the sponge microbiome using genome-centric metagenomics.</title>
        <authorList>
            <person name="Engelberts J.P."/>
            <person name="Robbins S.J."/>
            <person name="De Goeij J.M."/>
            <person name="Aranda M."/>
            <person name="Bell S.C."/>
            <person name="Webster N.S."/>
        </authorList>
    </citation>
    <scope>NUCLEOTIDE SEQUENCE</scope>
    <source>
        <strain evidence="9">SB0662_bin_9</strain>
    </source>
</reference>
<comment type="similarity">
    <text evidence="6">Belongs to the KhpB RNA-binding protein family.</text>
</comment>
<dbReference type="InterPro" id="IPR032782">
    <property type="entry name" value="KhpB_N"/>
</dbReference>
<dbReference type="PROSITE" id="PS51061">
    <property type="entry name" value="R3H"/>
    <property type="match status" value="1"/>
</dbReference>
<keyword evidence="3 6" id="KW-0133">Cell shape</keyword>
<evidence type="ECO:0000256" key="3">
    <source>
        <dbReference type="ARBA" id="ARBA00022960"/>
    </source>
</evidence>
<dbReference type="Gene3D" id="3.30.30.80">
    <property type="entry name" value="probable RNA-binding protein from clostridium symbiosum atcc 14940"/>
    <property type="match status" value="1"/>
</dbReference>
<gene>
    <name evidence="6" type="primary">khpB</name>
    <name evidence="6" type="synonym">eloR</name>
    <name evidence="9" type="ORF">F4Y08_11270</name>
</gene>
<evidence type="ECO:0000259" key="8">
    <source>
        <dbReference type="PROSITE" id="PS51061"/>
    </source>
</evidence>
<feature type="compositionally biased region" description="Basic residues" evidence="7">
    <location>
        <begin position="114"/>
        <end position="128"/>
    </location>
</feature>
<organism evidence="9">
    <name type="scientific">Caldilineaceae bacterium SB0662_bin_9</name>
    <dbReference type="NCBI Taxonomy" id="2605258"/>
    <lineage>
        <taxon>Bacteria</taxon>
        <taxon>Bacillati</taxon>
        <taxon>Chloroflexota</taxon>
        <taxon>Caldilineae</taxon>
        <taxon>Caldilineales</taxon>
        <taxon>Caldilineaceae</taxon>
    </lineage>
</organism>
<evidence type="ECO:0000256" key="5">
    <source>
        <dbReference type="ARBA" id="ARBA00023316"/>
    </source>
</evidence>
<accession>A0A6B1DUI4</accession>
<dbReference type="HAMAP" id="MF_00867">
    <property type="entry name" value="KhpB"/>
    <property type="match status" value="1"/>
</dbReference>
<keyword evidence="5 6" id="KW-0961">Cell wall biogenesis/degradation</keyword>
<dbReference type="GO" id="GO:0009252">
    <property type="term" value="P:peptidoglycan biosynthetic process"/>
    <property type="evidence" value="ECO:0007669"/>
    <property type="project" value="UniProtKB-UniRule"/>
</dbReference>
<dbReference type="SMART" id="SM00393">
    <property type="entry name" value="R3H"/>
    <property type="match status" value="1"/>
</dbReference>
<dbReference type="GO" id="GO:0005737">
    <property type="term" value="C:cytoplasm"/>
    <property type="evidence" value="ECO:0007669"/>
    <property type="project" value="UniProtKB-SubCell"/>
</dbReference>
<comment type="function">
    <text evidence="6">A probable RNA chaperone. Forms a complex with KhpA which binds to cellular RNA and controls its expression. Plays a role in peptidoglycan (PG) homeostasis and cell length regulation.</text>
</comment>
<comment type="caution">
    <text evidence="9">The sequence shown here is derived from an EMBL/GenBank/DDBJ whole genome shotgun (WGS) entry which is preliminary data.</text>
</comment>
<dbReference type="SUPFAM" id="SSF82708">
    <property type="entry name" value="R3H domain"/>
    <property type="match status" value="1"/>
</dbReference>
<dbReference type="EMBL" id="VXPY01000080">
    <property type="protein sequence ID" value="MYD90898.1"/>
    <property type="molecule type" value="Genomic_DNA"/>
</dbReference>
<feature type="region of interest" description="Disordered" evidence="7">
    <location>
        <begin position="63"/>
        <end position="180"/>
    </location>
</feature>
<feature type="domain" description="R3H" evidence="8">
    <location>
        <begin position="269"/>
        <end position="334"/>
    </location>
</feature>
<dbReference type="SMART" id="SM01245">
    <property type="entry name" value="Jag_N"/>
    <property type="match status" value="1"/>
</dbReference>
<dbReference type="Pfam" id="PF01424">
    <property type="entry name" value="R3H"/>
    <property type="match status" value="1"/>
</dbReference>
<keyword evidence="4 6" id="KW-0143">Chaperone</keyword>
<dbReference type="GO" id="GO:0003723">
    <property type="term" value="F:RNA binding"/>
    <property type="evidence" value="ECO:0007669"/>
    <property type="project" value="UniProtKB-UniRule"/>
</dbReference>
<dbReference type="InterPro" id="IPR038247">
    <property type="entry name" value="Jag_N_dom_sf"/>
</dbReference>
<feature type="compositionally biased region" description="Acidic residues" evidence="7">
    <location>
        <begin position="77"/>
        <end position="93"/>
    </location>
</feature>
<sequence>MSDSGEFSGRTIDDAIAEGLHVLGLTRAEADIEVLQHPRRKFLGRVEALVRVSRLDDLAAELDFEDQQEVAGQPEPAADEEWNDWDTEDEEEEPPLREPQAAPIATEPDTGTRSGRRPRRKRNRRGKGRQQPQEHRAPRASGDDRGRQTLDPETRSRRNAREMVRTDDYDESVPTPAGQEDNERIAIETLTRMLEYMGVENFQVKRTWTADARESADRLTLFVEGRHLGRLIGRRGATLQSMHWTLVSMMRRLARDCPKLDLDIDSYQLKQDAALQERALKTADDVVHRGRPWEMEPMTKRQRWVVHVALKDHPEVYTESEGTGPERRVVVLLK</sequence>
<dbReference type="PANTHER" id="PTHR35800:SF1">
    <property type="entry name" value="RNA-BINDING PROTEIN KHPB"/>
    <property type="match status" value="1"/>
</dbReference>
<dbReference type="InterPro" id="IPR001374">
    <property type="entry name" value="R3H_dom"/>
</dbReference>
<keyword evidence="1 6" id="KW-0963">Cytoplasm</keyword>
<keyword evidence="2 6" id="KW-0694">RNA-binding</keyword>
<evidence type="ECO:0000256" key="1">
    <source>
        <dbReference type="ARBA" id="ARBA00022490"/>
    </source>
</evidence>
<dbReference type="GO" id="GO:0071555">
    <property type="term" value="P:cell wall organization"/>
    <property type="evidence" value="ECO:0007669"/>
    <property type="project" value="UniProtKB-KW"/>
</dbReference>
<dbReference type="AlphaFoldDB" id="A0A6B1DUI4"/>
<dbReference type="InterPro" id="IPR036867">
    <property type="entry name" value="R3H_dom_sf"/>
</dbReference>
<dbReference type="Gene3D" id="3.30.300.20">
    <property type="match status" value="1"/>
</dbReference>
<proteinExistence type="inferred from homology"/>